<dbReference type="Gene3D" id="1.10.357.10">
    <property type="entry name" value="Tetracycline Repressor, domain 2"/>
    <property type="match status" value="1"/>
</dbReference>
<protein>
    <submittedName>
        <fullName evidence="7">Regulatory protein, tetR family</fullName>
    </submittedName>
</protein>
<keyword evidence="4" id="KW-0804">Transcription</keyword>
<dbReference type="GO" id="GO:0003700">
    <property type="term" value="F:DNA-binding transcription factor activity"/>
    <property type="evidence" value="ECO:0007669"/>
    <property type="project" value="TreeGrafter"/>
</dbReference>
<dbReference type="GO" id="GO:0000976">
    <property type="term" value="F:transcription cis-regulatory region binding"/>
    <property type="evidence" value="ECO:0007669"/>
    <property type="project" value="TreeGrafter"/>
</dbReference>
<dbReference type="InterPro" id="IPR036271">
    <property type="entry name" value="Tet_transcr_reg_TetR-rel_C_sf"/>
</dbReference>
<organism evidence="7 8">
    <name type="scientific">Thermostaphylospora chromogena</name>
    <dbReference type="NCBI Taxonomy" id="35622"/>
    <lineage>
        <taxon>Bacteria</taxon>
        <taxon>Bacillati</taxon>
        <taxon>Actinomycetota</taxon>
        <taxon>Actinomycetes</taxon>
        <taxon>Streptosporangiales</taxon>
        <taxon>Thermomonosporaceae</taxon>
        <taxon>Thermostaphylospora</taxon>
    </lineage>
</organism>
<dbReference type="PROSITE" id="PS50977">
    <property type="entry name" value="HTH_TETR_2"/>
    <property type="match status" value="1"/>
</dbReference>
<sequence length="229" mass="25290">MWLRPERPPRDRRLEREQIVGVAVAILDAEGHQGLSMRRVAAELGVTAGALYWYVANKNEMLELALDAVLGEVQVPDPDMDWRQALAALAHSHRRMLLRHPWVLTDLTAQPNLGPNALALTEAGLTILAGAGFADADLDAALAAVNDHVIGAVAAELAWRATMRTAETGPGEWLEQAEGYLRRIRENHPMLARRMAATSDVDVHTESERRFAFALDCLLDGLAARLRRR</sequence>
<dbReference type="GO" id="GO:0046677">
    <property type="term" value="P:response to antibiotic"/>
    <property type="evidence" value="ECO:0007669"/>
    <property type="project" value="InterPro"/>
</dbReference>
<keyword evidence="8" id="KW-1185">Reference proteome</keyword>
<dbReference type="STRING" id="35622.SAMN04489764_4016"/>
<dbReference type="InterPro" id="IPR001647">
    <property type="entry name" value="HTH_TetR"/>
</dbReference>
<dbReference type="PANTHER" id="PTHR30055">
    <property type="entry name" value="HTH-TYPE TRANSCRIPTIONAL REGULATOR RUTR"/>
    <property type="match status" value="1"/>
</dbReference>
<dbReference type="AlphaFoldDB" id="A0A1H1H326"/>
<evidence type="ECO:0000313" key="7">
    <source>
        <dbReference type="EMBL" id="SDR19763.1"/>
    </source>
</evidence>
<dbReference type="InterPro" id="IPR009057">
    <property type="entry name" value="Homeodomain-like_sf"/>
</dbReference>
<dbReference type="Pfam" id="PF02909">
    <property type="entry name" value="TetR_C_1"/>
    <property type="match status" value="1"/>
</dbReference>
<dbReference type="EMBL" id="FNKK01000002">
    <property type="protein sequence ID" value="SDR19763.1"/>
    <property type="molecule type" value="Genomic_DNA"/>
</dbReference>
<dbReference type="InterPro" id="IPR050109">
    <property type="entry name" value="HTH-type_TetR-like_transc_reg"/>
</dbReference>
<proteinExistence type="predicted"/>
<evidence type="ECO:0000256" key="3">
    <source>
        <dbReference type="ARBA" id="ARBA00023125"/>
    </source>
</evidence>
<dbReference type="GO" id="GO:0045892">
    <property type="term" value="P:negative regulation of DNA-templated transcription"/>
    <property type="evidence" value="ECO:0007669"/>
    <property type="project" value="InterPro"/>
</dbReference>
<evidence type="ECO:0000256" key="2">
    <source>
        <dbReference type="ARBA" id="ARBA00023015"/>
    </source>
</evidence>
<evidence type="ECO:0000313" key="8">
    <source>
        <dbReference type="Proteomes" id="UP000217103"/>
    </source>
</evidence>
<dbReference type="PRINTS" id="PR00400">
    <property type="entry name" value="TETREPRESSOR"/>
</dbReference>
<evidence type="ECO:0000259" key="6">
    <source>
        <dbReference type="PROSITE" id="PS50977"/>
    </source>
</evidence>
<dbReference type="InterPro" id="IPR004111">
    <property type="entry name" value="Repressor_TetR_C"/>
</dbReference>
<dbReference type="Gene3D" id="1.10.10.60">
    <property type="entry name" value="Homeodomain-like"/>
    <property type="match status" value="1"/>
</dbReference>
<feature type="DNA-binding region" description="H-T-H motif" evidence="5">
    <location>
        <begin position="36"/>
        <end position="55"/>
    </location>
</feature>
<dbReference type="InterPro" id="IPR003012">
    <property type="entry name" value="Tet_transcr_reg_TetR"/>
</dbReference>
<evidence type="ECO:0000256" key="4">
    <source>
        <dbReference type="ARBA" id="ARBA00023163"/>
    </source>
</evidence>
<evidence type="ECO:0000256" key="1">
    <source>
        <dbReference type="ARBA" id="ARBA00022491"/>
    </source>
</evidence>
<gene>
    <name evidence="7" type="ORF">SAMN04489764_4016</name>
</gene>
<dbReference type="SUPFAM" id="SSF48498">
    <property type="entry name" value="Tetracyclin repressor-like, C-terminal domain"/>
    <property type="match status" value="1"/>
</dbReference>
<dbReference type="PRINTS" id="PR00455">
    <property type="entry name" value="HTHTETR"/>
</dbReference>
<dbReference type="Proteomes" id="UP000217103">
    <property type="component" value="Unassembled WGS sequence"/>
</dbReference>
<dbReference type="PANTHER" id="PTHR30055:SF151">
    <property type="entry name" value="TRANSCRIPTIONAL REGULATORY PROTEIN"/>
    <property type="match status" value="1"/>
</dbReference>
<accession>A0A1H1H326</accession>
<dbReference type="Pfam" id="PF00440">
    <property type="entry name" value="TetR_N"/>
    <property type="match status" value="1"/>
</dbReference>
<name>A0A1H1H326_9ACTN</name>
<evidence type="ECO:0000256" key="5">
    <source>
        <dbReference type="PROSITE-ProRule" id="PRU00335"/>
    </source>
</evidence>
<reference evidence="7 8" key="1">
    <citation type="submission" date="2016-10" db="EMBL/GenBank/DDBJ databases">
        <authorList>
            <person name="de Groot N.N."/>
        </authorList>
    </citation>
    <scope>NUCLEOTIDE SEQUENCE [LARGE SCALE GENOMIC DNA]</scope>
    <source>
        <strain evidence="7 8">DSM 43794</strain>
    </source>
</reference>
<dbReference type="SUPFAM" id="SSF46689">
    <property type="entry name" value="Homeodomain-like"/>
    <property type="match status" value="1"/>
</dbReference>
<keyword evidence="3 5" id="KW-0238">DNA-binding</keyword>
<keyword evidence="2" id="KW-0805">Transcription regulation</keyword>
<keyword evidence="1" id="KW-0678">Repressor</keyword>
<feature type="domain" description="HTH tetR-type" evidence="6">
    <location>
        <begin position="13"/>
        <end position="73"/>
    </location>
</feature>